<proteinExistence type="predicted"/>
<dbReference type="GO" id="GO:0016747">
    <property type="term" value="F:acyltransferase activity, transferring groups other than amino-acyl groups"/>
    <property type="evidence" value="ECO:0007669"/>
    <property type="project" value="InterPro"/>
</dbReference>
<dbReference type="SUPFAM" id="SSF55729">
    <property type="entry name" value="Acyl-CoA N-acyltransferases (Nat)"/>
    <property type="match status" value="1"/>
</dbReference>
<sequence>MTSALERSPSCSYSCPDIVSSDEDDRSKDGTKGPHASNDTARHTRDRPQRSLSSSVKLDSPTLQHIQLPGRKEQVSSGISAVSGQRSPNSRESAVVKSTATSQPADRLSKGSRLTDHYETSKSSLPNAVRGKETVKRQRLDEARPQKDDLPVQYTPVSCDGAISTPILAPSTPEVSPSLSHSLKRRVKDKSAATRRLNYKNSAASLLFRNIDDDYIHNYVRTAKEQAREKKIQEYHTARKTLREKKLYEVRRVSSTPAGVDSDIDEDINLATPDATETKALARKKYIAQLSSSATPSTMFQRLVLDQDRHKYIFEQTNAVVDETAYSKLPAQFRKHRSSGVISEDKEDPERVNSTNGAPSPKVGTIPSTPRSLLRRSSRLRSLAARMKNERGSSRHSRQQSTSSRTSPSLREETPDENIALPNSGSQQIGNSSNDTFGSTGSLAPSGSVSSTSSFLSSVPEGPENNASQSQDIFHLLNSPPPSEPDEISDSESGAGKRGRARERRAGYKSQERRFSMDDRRWRETNMNRRDQKILKYLDGTRKAREYRFLQHRNYFSADPGAARMNMGHKLNLLSGNVYDPDFNIDRSQSLVPNDECTGDESESIYITWDTDQLALSAVLAKDYEKNPLDRVQLVRHCRSDRPLCEGVIVSIQHQEQIDSSDILYYLFAKASEIVSYTFKQFNMDMSLDFALDDFFTVDIFTDSDMSIKGVSEYIFMRRYIYVDKIAVPVEFQRRGVGTVLLQRIIKLAESKKKDILLYALFEAVRFYESYGFEKCDEWPVGKGEAGVILRKKVAAPPKTPTPTPASKR</sequence>
<dbReference type="Pfam" id="PF13673">
    <property type="entry name" value="Acetyltransf_10"/>
    <property type="match status" value="1"/>
</dbReference>
<feature type="compositionally biased region" description="Polar residues" evidence="1">
    <location>
        <begin position="1"/>
        <end position="13"/>
    </location>
</feature>
<feature type="region of interest" description="Disordered" evidence="1">
    <location>
        <begin position="1"/>
        <end position="153"/>
    </location>
</feature>
<feature type="compositionally biased region" description="Basic and acidic residues" evidence="1">
    <location>
        <begin position="130"/>
        <end position="150"/>
    </location>
</feature>
<feature type="compositionally biased region" description="Basic and acidic residues" evidence="1">
    <location>
        <begin position="40"/>
        <end position="49"/>
    </location>
</feature>
<dbReference type="PROSITE" id="PS51186">
    <property type="entry name" value="GNAT"/>
    <property type="match status" value="1"/>
</dbReference>
<evidence type="ECO:0000259" key="2">
    <source>
        <dbReference type="PROSITE" id="PS51186"/>
    </source>
</evidence>
<feature type="compositionally biased region" description="Basic and acidic residues" evidence="1">
    <location>
        <begin position="107"/>
        <end position="120"/>
    </location>
</feature>
<dbReference type="AlphaFoldDB" id="A0A261Y5J0"/>
<protein>
    <recommendedName>
        <fullName evidence="2">N-acetyltransferase domain-containing protein</fullName>
    </recommendedName>
</protein>
<reference evidence="3 4" key="1">
    <citation type="journal article" date="2017" name="Mycologia">
        <title>Bifiguratus adelaidae, gen. et sp. nov., a new member of Mucoromycotina in endophytic and soil-dwelling habitats.</title>
        <authorList>
            <person name="Torres-Cruz T.J."/>
            <person name="Billingsley Tobias T.L."/>
            <person name="Almatruk M."/>
            <person name="Hesse C."/>
            <person name="Kuske C.R."/>
            <person name="Desiro A."/>
            <person name="Benucci G.M."/>
            <person name="Bonito G."/>
            <person name="Stajich J.E."/>
            <person name="Dunlap C."/>
            <person name="Arnold A.E."/>
            <person name="Porras-Alfaro A."/>
        </authorList>
    </citation>
    <scope>NUCLEOTIDE SEQUENCE [LARGE SCALE GENOMIC DNA]</scope>
    <source>
        <strain evidence="3 4">AZ0501</strain>
    </source>
</reference>
<feature type="compositionally biased region" description="Low complexity" evidence="1">
    <location>
        <begin position="399"/>
        <end position="409"/>
    </location>
</feature>
<evidence type="ECO:0000313" key="3">
    <source>
        <dbReference type="EMBL" id="OZJ05877.1"/>
    </source>
</evidence>
<keyword evidence="4" id="KW-1185">Reference proteome</keyword>
<dbReference type="InterPro" id="IPR016181">
    <property type="entry name" value="Acyl_CoA_acyltransferase"/>
</dbReference>
<accession>A0A261Y5J0</accession>
<dbReference type="EMBL" id="MVBO01000009">
    <property type="protein sequence ID" value="OZJ05877.1"/>
    <property type="molecule type" value="Genomic_DNA"/>
</dbReference>
<dbReference type="Gene3D" id="3.40.630.30">
    <property type="match status" value="1"/>
</dbReference>
<feature type="compositionally biased region" description="Polar residues" evidence="1">
    <location>
        <begin position="75"/>
        <end position="104"/>
    </location>
</feature>
<gene>
    <name evidence="3" type="ORF">BZG36_00918</name>
</gene>
<name>A0A261Y5J0_9FUNG</name>
<feature type="region of interest" description="Disordered" evidence="1">
    <location>
        <begin position="332"/>
        <end position="512"/>
    </location>
</feature>
<feature type="region of interest" description="Disordered" evidence="1">
    <location>
        <begin position="168"/>
        <end position="187"/>
    </location>
</feature>
<dbReference type="InterPro" id="IPR000182">
    <property type="entry name" value="GNAT_dom"/>
</dbReference>
<dbReference type="Proteomes" id="UP000242875">
    <property type="component" value="Unassembled WGS sequence"/>
</dbReference>
<feature type="domain" description="N-acetyltransferase" evidence="2">
    <location>
        <begin position="658"/>
        <end position="795"/>
    </location>
</feature>
<comment type="caution">
    <text evidence="3">The sequence shown here is derived from an EMBL/GenBank/DDBJ whole genome shotgun (WGS) entry which is preliminary data.</text>
</comment>
<evidence type="ECO:0000313" key="4">
    <source>
        <dbReference type="Proteomes" id="UP000242875"/>
    </source>
</evidence>
<dbReference type="OrthoDB" id="2115692at2759"/>
<feature type="compositionally biased region" description="Polar residues" evidence="1">
    <location>
        <begin position="50"/>
        <end position="65"/>
    </location>
</feature>
<dbReference type="CDD" id="cd04301">
    <property type="entry name" value="NAT_SF"/>
    <property type="match status" value="1"/>
</dbReference>
<organism evidence="3 4">
    <name type="scientific">Bifiguratus adelaidae</name>
    <dbReference type="NCBI Taxonomy" id="1938954"/>
    <lineage>
        <taxon>Eukaryota</taxon>
        <taxon>Fungi</taxon>
        <taxon>Fungi incertae sedis</taxon>
        <taxon>Mucoromycota</taxon>
        <taxon>Mucoromycotina</taxon>
        <taxon>Endogonomycetes</taxon>
        <taxon>Endogonales</taxon>
        <taxon>Endogonales incertae sedis</taxon>
        <taxon>Bifiguratus</taxon>
    </lineage>
</organism>
<feature type="compositionally biased region" description="Low complexity" evidence="1">
    <location>
        <begin position="423"/>
        <end position="460"/>
    </location>
</feature>
<evidence type="ECO:0000256" key="1">
    <source>
        <dbReference type="SAM" id="MobiDB-lite"/>
    </source>
</evidence>